<feature type="region of interest" description="Disordered" evidence="1">
    <location>
        <begin position="404"/>
        <end position="441"/>
    </location>
</feature>
<accession>A0A8J7WJ35</accession>
<name>A0A8J7WJ35_9ACTN</name>
<sequence length="441" mass="48852">MSVGSAGPADRPARFFLSYAHPRRPGRRDDPPDKPVRDFYRDLSEEVAALAGLPRSAPVGFADWQIRTGQYWQRELGHVLATCSVFVALYSPDYFGRPICGQEWAAFHRREQTHRASTRADKAAIVPVMWRPVDSGSMPPVAKRIHYALPDAGELYRRRGMRELVMRSNREEIRFAYRTALEAFAQHIAWVADTDPLPPMDGGMVHLDPHENAFEGGWNPDDPRPLRFVVVAPVRGKLPSGANPEMYGNSPEQWRPYWPANHTPIAETATLLGEADGFHPIVEFLGSCHDLRDGAEPSAPTVLIVDPWAAQDPELRRQLSEFDRISHDKPWVRLVVPWDKERSGDGDLVDFLERGLQRALDRTRAQCRLHTPEAVAGLPTVAAFGARLPGVIAAAERGYFRSTATYPPGNEAPPLPRLSGAPPAAGPADADAHEATEGDGE</sequence>
<evidence type="ECO:0000313" key="4">
    <source>
        <dbReference type="Proteomes" id="UP000677913"/>
    </source>
</evidence>
<keyword evidence="4" id="KW-1185">Reference proteome</keyword>
<dbReference type="RefSeq" id="WP_211466753.1">
    <property type="nucleotide sequence ID" value="NZ_JAGSXH010000023.1"/>
</dbReference>
<evidence type="ECO:0000256" key="1">
    <source>
        <dbReference type="SAM" id="MobiDB-lite"/>
    </source>
</evidence>
<dbReference type="AlphaFoldDB" id="A0A8J7WJ35"/>
<dbReference type="Gene3D" id="3.40.50.10140">
    <property type="entry name" value="Toll/interleukin-1 receptor homology (TIR) domain"/>
    <property type="match status" value="1"/>
</dbReference>
<dbReference type="NCBIfam" id="TIGR04276">
    <property type="entry name" value="FxsC_Cterm"/>
    <property type="match status" value="1"/>
</dbReference>
<dbReference type="InterPro" id="IPR047603">
    <property type="entry name" value="FxsC_N"/>
</dbReference>
<proteinExistence type="predicted"/>
<reference evidence="3" key="1">
    <citation type="submission" date="2021-04" db="EMBL/GenBank/DDBJ databases">
        <title>Genome based classification of Actinospica acidithermotolerans sp. nov., an actinobacterium isolated from an Indonesian hot spring.</title>
        <authorList>
            <person name="Kusuma A.B."/>
            <person name="Putra K.E."/>
            <person name="Nafisah S."/>
            <person name="Loh J."/>
            <person name="Nouioui I."/>
            <person name="Goodfellow M."/>
        </authorList>
    </citation>
    <scope>NUCLEOTIDE SEQUENCE</scope>
    <source>
        <strain evidence="3">DSM 45618</strain>
    </source>
</reference>
<gene>
    <name evidence="3" type="ORF">KGA66_09300</name>
</gene>
<feature type="domain" description="TIR" evidence="2">
    <location>
        <begin position="59"/>
        <end position="147"/>
    </location>
</feature>
<feature type="compositionally biased region" description="Basic and acidic residues" evidence="1">
    <location>
        <begin position="430"/>
        <end position="441"/>
    </location>
</feature>
<dbReference type="Pfam" id="PF13676">
    <property type="entry name" value="TIR_2"/>
    <property type="match status" value="1"/>
</dbReference>
<dbReference type="EMBL" id="JAGSXH010000023">
    <property type="protein sequence ID" value="MBS2963241.1"/>
    <property type="molecule type" value="Genomic_DNA"/>
</dbReference>
<dbReference type="InterPro" id="IPR035897">
    <property type="entry name" value="Toll_tir_struct_dom_sf"/>
</dbReference>
<dbReference type="InterPro" id="IPR000157">
    <property type="entry name" value="TIR_dom"/>
</dbReference>
<feature type="compositionally biased region" description="Low complexity" evidence="1">
    <location>
        <begin position="417"/>
        <end position="429"/>
    </location>
</feature>
<evidence type="ECO:0000313" key="3">
    <source>
        <dbReference type="EMBL" id="MBS2963241.1"/>
    </source>
</evidence>
<dbReference type="NCBIfam" id="NF040588">
    <property type="entry name" value="FxsC_Nterm"/>
    <property type="match status" value="1"/>
</dbReference>
<protein>
    <submittedName>
        <fullName evidence="3">TIR domain-containing protein</fullName>
    </submittedName>
</protein>
<dbReference type="GO" id="GO:0007165">
    <property type="term" value="P:signal transduction"/>
    <property type="evidence" value="ECO:0007669"/>
    <property type="project" value="InterPro"/>
</dbReference>
<dbReference type="Proteomes" id="UP000677913">
    <property type="component" value="Unassembled WGS sequence"/>
</dbReference>
<evidence type="ECO:0000259" key="2">
    <source>
        <dbReference type="Pfam" id="PF13676"/>
    </source>
</evidence>
<organism evidence="3 4">
    <name type="scientific">Actinocrinis puniceicyclus</name>
    <dbReference type="NCBI Taxonomy" id="977794"/>
    <lineage>
        <taxon>Bacteria</taxon>
        <taxon>Bacillati</taxon>
        <taxon>Actinomycetota</taxon>
        <taxon>Actinomycetes</taxon>
        <taxon>Catenulisporales</taxon>
        <taxon>Actinospicaceae</taxon>
        <taxon>Actinocrinis</taxon>
    </lineage>
</organism>
<comment type="caution">
    <text evidence="3">The sequence shown here is derived from an EMBL/GenBank/DDBJ whole genome shotgun (WGS) entry which is preliminary data.</text>
</comment>
<dbReference type="SUPFAM" id="SSF52200">
    <property type="entry name" value="Toll/Interleukin receptor TIR domain"/>
    <property type="match status" value="1"/>
</dbReference>
<dbReference type="InterPro" id="IPR026367">
    <property type="entry name" value="FxsC_C"/>
</dbReference>
<feature type="region of interest" description="Disordered" evidence="1">
    <location>
        <begin position="1"/>
        <end position="35"/>
    </location>
</feature>